<dbReference type="Proteomes" id="UP000299102">
    <property type="component" value="Unassembled WGS sequence"/>
</dbReference>
<dbReference type="InterPro" id="IPR043502">
    <property type="entry name" value="DNA/RNA_pol_sf"/>
</dbReference>
<protein>
    <submittedName>
        <fullName evidence="1">Uncharacterized protein</fullName>
    </submittedName>
</protein>
<proteinExistence type="predicted"/>
<organism evidence="1 2">
    <name type="scientific">Eumeta variegata</name>
    <name type="common">Bagworm moth</name>
    <name type="synonym">Eumeta japonica</name>
    <dbReference type="NCBI Taxonomy" id="151549"/>
    <lineage>
        <taxon>Eukaryota</taxon>
        <taxon>Metazoa</taxon>
        <taxon>Ecdysozoa</taxon>
        <taxon>Arthropoda</taxon>
        <taxon>Hexapoda</taxon>
        <taxon>Insecta</taxon>
        <taxon>Pterygota</taxon>
        <taxon>Neoptera</taxon>
        <taxon>Endopterygota</taxon>
        <taxon>Lepidoptera</taxon>
        <taxon>Glossata</taxon>
        <taxon>Ditrysia</taxon>
        <taxon>Tineoidea</taxon>
        <taxon>Psychidae</taxon>
        <taxon>Oiketicinae</taxon>
        <taxon>Eumeta</taxon>
    </lineage>
</organism>
<keyword evidence="2" id="KW-1185">Reference proteome</keyword>
<comment type="caution">
    <text evidence="1">The sequence shown here is derived from an EMBL/GenBank/DDBJ whole genome shotgun (WGS) entry which is preliminary data.</text>
</comment>
<dbReference type="OrthoDB" id="6434680at2759"/>
<accession>A0A4C1ZZS9</accession>
<name>A0A4C1ZZS9_EUMVA</name>
<dbReference type="SUPFAM" id="SSF56672">
    <property type="entry name" value="DNA/RNA polymerases"/>
    <property type="match status" value="1"/>
</dbReference>
<dbReference type="EMBL" id="BGZK01002350">
    <property type="protein sequence ID" value="GBP93218.1"/>
    <property type="molecule type" value="Genomic_DNA"/>
</dbReference>
<reference evidence="1 2" key="1">
    <citation type="journal article" date="2019" name="Commun. Biol.">
        <title>The bagworm genome reveals a unique fibroin gene that provides high tensile strength.</title>
        <authorList>
            <person name="Kono N."/>
            <person name="Nakamura H."/>
            <person name="Ohtoshi R."/>
            <person name="Tomita M."/>
            <person name="Numata K."/>
            <person name="Arakawa K."/>
        </authorList>
    </citation>
    <scope>NUCLEOTIDE SEQUENCE [LARGE SCALE GENOMIC DNA]</scope>
</reference>
<gene>
    <name evidence="1" type="ORF">EVAR_46939_1</name>
</gene>
<dbReference type="AlphaFoldDB" id="A0A4C1ZZS9"/>
<evidence type="ECO:0000313" key="2">
    <source>
        <dbReference type="Proteomes" id="UP000299102"/>
    </source>
</evidence>
<evidence type="ECO:0000313" key="1">
    <source>
        <dbReference type="EMBL" id="GBP93218.1"/>
    </source>
</evidence>
<dbReference type="PANTHER" id="PTHR47331">
    <property type="entry name" value="PHD-TYPE DOMAIN-CONTAINING PROTEIN"/>
    <property type="match status" value="1"/>
</dbReference>
<sequence>MKALVNKGYAERAPLHRTENRTWYLLTFPGHKRYETGKIRVVHDAAAKQRRVVNDHLLTALICRNHYRGHNALPSASPAVSADISEMFMQIKIKPEDRDALRYLWRGDKRGNENLLSTE</sequence>
<dbReference type="GO" id="GO:0071897">
    <property type="term" value="P:DNA biosynthetic process"/>
    <property type="evidence" value="ECO:0007669"/>
    <property type="project" value="UniProtKB-ARBA"/>
</dbReference>